<dbReference type="InterPro" id="IPR051045">
    <property type="entry name" value="TonB-dependent_transducer"/>
</dbReference>
<keyword evidence="8 11" id="KW-1133">Transmembrane helix</keyword>
<keyword evidence="3" id="KW-0813">Transport</keyword>
<dbReference type="GO" id="GO:0015031">
    <property type="term" value="P:protein transport"/>
    <property type="evidence" value="ECO:0007669"/>
    <property type="project" value="UniProtKB-KW"/>
</dbReference>
<evidence type="ECO:0000259" key="12">
    <source>
        <dbReference type="PROSITE" id="PS52015"/>
    </source>
</evidence>
<dbReference type="InterPro" id="IPR037682">
    <property type="entry name" value="TonB_C"/>
</dbReference>
<dbReference type="Pfam" id="PF03544">
    <property type="entry name" value="TonB_C"/>
    <property type="match status" value="1"/>
</dbReference>
<dbReference type="Proteomes" id="UP000262954">
    <property type="component" value="Unassembled WGS sequence"/>
</dbReference>
<dbReference type="GO" id="GO:0055085">
    <property type="term" value="P:transmembrane transport"/>
    <property type="evidence" value="ECO:0007669"/>
    <property type="project" value="InterPro"/>
</dbReference>
<evidence type="ECO:0000256" key="7">
    <source>
        <dbReference type="ARBA" id="ARBA00022927"/>
    </source>
</evidence>
<comment type="caution">
    <text evidence="13">The sequence shown here is derived from an EMBL/GenBank/DDBJ whole genome shotgun (WGS) entry which is preliminary data.</text>
</comment>
<evidence type="ECO:0000313" key="14">
    <source>
        <dbReference type="Proteomes" id="UP000262954"/>
    </source>
</evidence>
<evidence type="ECO:0000256" key="2">
    <source>
        <dbReference type="ARBA" id="ARBA00006555"/>
    </source>
</evidence>
<evidence type="ECO:0000256" key="6">
    <source>
        <dbReference type="ARBA" id="ARBA00022692"/>
    </source>
</evidence>
<dbReference type="NCBIfam" id="TIGR01352">
    <property type="entry name" value="tonB_Cterm"/>
    <property type="match status" value="1"/>
</dbReference>
<comment type="subcellular location">
    <subcellularLocation>
        <location evidence="1">Cell inner membrane</location>
        <topology evidence="1">Single-pass membrane protein</topology>
        <orientation evidence="1">Periplasmic side</orientation>
    </subcellularLocation>
</comment>
<evidence type="ECO:0000256" key="11">
    <source>
        <dbReference type="SAM" id="Phobius"/>
    </source>
</evidence>
<comment type="similarity">
    <text evidence="2">Belongs to the TonB family.</text>
</comment>
<dbReference type="PROSITE" id="PS52015">
    <property type="entry name" value="TONB_CTD"/>
    <property type="match status" value="1"/>
</dbReference>
<reference evidence="13 14" key="1">
    <citation type="journal article" date="2018" name="Nat. Biotechnol.">
        <title>A standardized bacterial taxonomy based on genome phylogeny substantially revises the tree of life.</title>
        <authorList>
            <person name="Parks D.H."/>
            <person name="Chuvochina M."/>
            <person name="Waite D.W."/>
            <person name="Rinke C."/>
            <person name="Skarshewski A."/>
            <person name="Chaumeil P.A."/>
            <person name="Hugenholtz P."/>
        </authorList>
    </citation>
    <scope>NUCLEOTIDE SEQUENCE [LARGE SCALE GENOMIC DNA]</scope>
    <source>
        <strain evidence="13">UBA11482</strain>
    </source>
</reference>
<feature type="transmembrane region" description="Helical" evidence="11">
    <location>
        <begin position="38"/>
        <end position="57"/>
    </location>
</feature>
<name>A0A316RH40_9BACT</name>
<keyword evidence="5" id="KW-0997">Cell inner membrane</keyword>
<evidence type="ECO:0000256" key="3">
    <source>
        <dbReference type="ARBA" id="ARBA00022448"/>
    </source>
</evidence>
<feature type="region of interest" description="Disordered" evidence="10">
    <location>
        <begin position="84"/>
        <end position="105"/>
    </location>
</feature>
<keyword evidence="9 11" id="KW-0472">Membrane</keyword>
<dbReference type="PRINTS" id="PR01374">
    <property type="entry name" value="TONBPROTEIN"/>
</dbReference>
<evidence type="ECO:0000256" key="8">
    <source>
        <dbReference type="ARBA" id="ARBA00022989"/>
    </source>
</evidence>
<dbReference type="PANTHER" id="PTHR33446:SF2">
    <property type="entry name" value="PROTEIN TONB"/>
    <property type="match status" value="1"/>
</dbReference>
<dbReference type="GO" id="GO:0098797">
    <property type="term" value="C:plasma membrane protein complex"/>
    <property type="evidence" value="ECO:0007669"/>
    <property type="project" value="TreeGrafter"/>
</dbReference>
<dbReference type="RefSeq" id="WP_009319145.1">
    <property type="nucleotide sequence ID" value="NZ_AP028032.1"/>
</dbReference>
<keyword evidence="4" id="KW-1003">Cell membrane</keyword>
<sequence length="276" mass="30679">MAKIDLTSKEWCDLVFEGRNKSYGAYDLRMTSSKRHNVAMLIILIVAVVGFSLPSLIRIMTPEKVEDFTVTEVTQLSDLPKAEVKKNEELKPMAPTTPPPPLKSSIKFTAPVIKDDSEVSDEEDIKSQDELAANSKIAISIADVKGNDEINGQDIADFKEFVQPEAPVEEEKPYQAVEQMPQFPGGEAALLKFINEKIKYPIPAQEAGIQGRVVVRFVVSKTGEIKDVTVLRSVESSLDKEAVRVIQMMPKWIPGKQNGNNVAVYFTVPVVFKLMQ</sequence>
<dbReference type="InterPro" id="IPR006260">
    <property type="entry name" value="TonB/TolA_C"/>
</dbReference>
<dbReference type="Gene3D" id="3.30.1150.10">
    <property type="match status" value="1"/>
</dbReference>
<dbReference type="GeneID" id="92929275"/>
<dbReference type="PANTHER" id="PTHR33446">
    <property type="entry name" value="PROTEIN TONB-RELATED"/>
    <property type="match status" value="1"/>
</dbReference>
<gene>
    <name evidence="13" type="ORF">DDY73_03475</name>
</gene>
<dbReference type="SUPFAM" id="SSF74653">
    <property type="entry name" value="TolA/TonB C-terminal domain"/>
    <property type="match status" value="1"/>
</dbReference>
<dbReference type="AlphaFoldDB" id="A0A316RH40"/>
<dbReference type="GO" id="GO:0031992">
    <property type="term" value="F:energy transducer activity"/>
    <property type="evidence" value="ECO:0007669"/>
    <property type="project" value="InterPro"/>
</dbReference>
<evidence type="ECO:0000256" key="1">
    <source>
        <dbReference type="ARBA" id="ARBA00004383"/>
    </source>
</evidence>
<dbReference type="EMBL" id="DNWC01000050">
    <property type="protein sequence ID" value="HBJ08042.1"/>
    <property type="molecule type" value="Genomic_DNA"/>
</dbReference>
<feature type="domain" description="TonB C-terminal" evidence="12">
    <location>
        <begin position="185"/>
        <end position="276"/>
    </location>
</feature>
<evidence type="ECO:0000256" key="5">
    <source>
        <dbReference type="ARBA" id="ARBA00022519"/>
    </source>
</evidence>
<dbReference type="GO" id="GO:0015891">
    <property type="term" value="P:siderophore transport"/>
    <property type="evidence" value="ECO:0007669"/>
    <property type="project" value="InterPro"/>
</dbReference>
<evidence type="ECO:0000256" key="9">
    <source>
        <dbReference type="ARBA" id="ARBA00023136"/>
    </source>
</evidence>
<dbReference type="FunFam" id="3.30.1150.10:FF:000002">
    <property type="entry name" value="Energy transducer TonB"/>
    <property type="match status" value="1"/>
</dbReference>
<protein>
    <submittedName>
        <fullName evidence="13">Energy transducer TonB</fullName>
    </submittedName>
</protein>
<proteinExistence type="inferred from homology"/>
<dbReference type="GO" id="GO:0030288">
    <property type="term" value="C:outer membrane-bounded periplasmic space"/>
    <property type="evidence" value="ECO:0007669"/>
    <property type="project" value="InterPro"/>
</dbReference>
<dbReference type="InterPro" id="IPR003538">
    <property type="entry name" value="TonB"/>
</dbReference>
<accession>A0A316RH40</accession>
<keyword evidence="7" id="KW-0653">Protein transport</keyword>
<evidence type="ECO:0000256" key="4">
    <source>
        <dbReference type="ARBA" id="ARBA00022475"/>
    </source>
</evidence>
<evidence type="ECO:0000313" key="13">
    <source>
        <dbReference type="EMBL" id="HBJ08042.1"/>
    </source>
</evidence>
<keyword evidence="6 11" id="KW-0812">Transmembrane</keyword>
<organism evidence="13 14">
    <name type="scientific">Coprobacter fastidiosus</name>
    <dbReference type="NCBI Taxonomy" id="1099853"/>
    <lineage>
        <taxon>Bacteria</taxon>
        <taxon>Pseudomonadati</taxon>
        <taxon>Bacteroidota</taxon>
        <taxon>Bacteroidia</taxon>
        <taxon>Bacteroidales</taxon>
        <taxon>Barnesiellaceae</taxon>
        <taxon>Coprobacter</taxon>
    </lineage>
</organism>
<evidence type="ECO:0000256" key="10">
    <source>
        <dbReference type="SAM" id="MobiDB-lite"/>
    </source>
</evidence>